<organism evidence="2 3">
    <name type="scientific">Streptomyces nitrosporeus</name>
    <dbReference type="NCBI Taxonomy" id="28894"/>
    <lineage>
        <taxon>Bacteria</taxon>
        <taxon>Bacillati</taxon>
        <taxon>Actinomycetota</taxon>
        <taxon>Actinomycetes</taxon>
        <taxon>Kitasatosporales</taxon>
        <taxon>Streptomycetaceae</taxon>
        <taxon>Streptomyces</taxon>
    </lineage>
</organism>
<dbReference type="EMBL" id="CP023702">
    <property type="protein sequence ID" value="QEU72305.1"/>
    <property type="molecule type" value="Genomic_DNA"/>
</dbReference>
<dbReference type="KEGG" id="snk:CP967_10195"/>
<dbReference type="PANTHER" id="PTHR39337:SF1">
    <property type="entry name" value="BLR5642 PROTEIN"/>
    <property type="match status" value="1"/>
</dbReference>
<sequence length="198" mass="22504">MPVSPSHGHGRDGMREIWTVGHWTCPEEDFIGRLDAQGIDTLADVRAHPGSRRSPQFSAGTMRDWLETAEIDYVYFEELGGRRRKQDVDPETNAGWRNASFKNYADYTLLPDYERGITRLTSLADRDRVAVMCGEPMPWRCHRLLIANTLTARGWTVRHIMATGEPRVHELGAWGAAPQVDGRGRVTYPEREADQPEE</sequence>
<evidence type="ECO:0000313" key="3">
    <source>
        <dbReference type="Proteomes" id="UP000326178"/>
    </source>
</evidence>
<proteinExistence type="predicted"/>
<name>A0A5J6FB52_9ACTN</name>
<dbReference type="InterPro" id="IPR007438">
    <property type="entry name" value="DUF488"/>
</dbReference>
<feature type="region of interest" description="Disordered" evidence="1">
    <location>
        <begin position="179"/>
        <end position="198"/>
    </location>
</feature>
<evidence type="ECO:0000256" key="1">
    <source>
        <dbReference type="SAM" id="MobiDB-lite"/>
    </source>
</evidence>
<dbReference type="OrthoDB" id="9789109at2"/>
<dbReference type="AlphaFoldDB" id="A0A5J6FB52"/>
<feature type="compositionally biased region" description="Basic and acidic residues" evidence="1">
    <location>
        <begin position="182"/>
        <end position="198"/>
    </location>
</feature>
<reference evidence="2 3" key="1">
    <citation type="submission" date="2017-09" db="EMBL/GenBank/DDBJ databases">
        <authorList>
            <person name="Lee N."/>
            <person name="Cho B.-K."/>
        </authorList>
    </citation>
    <scope>NUCLEOTIDE SEQUENCE [LARGE SCALE GENOMIC DNA]</scope>
    <source>
        <strain evidence="2 3">ATCC 12769</strain>
    </source>
</reference>
<dbReference type="Proteomes" id="UP000326178">
    <property type="component" value="Chromosome"/>
</dbReference>
<gene>
    <name evidence="2" type="ORF">CP967_10195</name>
</gene>
<dbReference type="Pfam" id="PF04343">
    <property type="entry name" value="DUF488"/>
    <property type="match status" value="1"/>
</dbReference>
<dbReference type="PANTHER" id="PTHR39337">
    <property type="entry name" value="BLR5642 PROTEIN"/>
    <property type="match status" value="1"/>
</dbReference>
<evidence type="ECO:0000313" key="2">
    <source>
        <dbReference type="EMBL" id="QEU72305.1"/>
    </source>
</evidence>
<keyword evidence="3" id="KW-1185">Reference proteome</keyword>
<accession>A0A5J6FB52</accession>
<dbReference type="PIRSF" id="PIRSF024492">
    <property type="entry name" value="UCP024492"/>
    <property type="match status" value="1"/>
</dbReference>
<protein>
    <submittedName>
        <fullName evidence="2">DUF488 domain-containing protein</fullName>
    </submittedName>
</protein>
<dbReference type="InterPro" id="IPR014519">
    <property type="entry name" value="UCP024492"/>
</dbReference>